<organism evidence="13 14">
    <name type="scientific">Dysosmobacter segnis</name>
    <dbReference type="NCBI Taxonomy" id="2763042"/>
    <lineage>
        <taxon>Bacteria</taxon>
        <taxon>Bacillati</taxon>
        <taxon>Bacillota</taxon>
        <taxon>Clostridia</taxon>
        <taxon>Eubacteriales</taxon>
        <taxon>Oscillospiraceae</taxon>
        <taxon>Dysosmobacter</taxon>
    </lineage>
</organism>
<dbReference type="InterPro" id="IPR009045">
    <property type="entry name" value="Zn_M74/Hedgehog-like"/>
</dbReference>
<dbReference type="InterPro" id="IPR010275">
    <property type="entry name" value="MepK"/>
</dbReference>
<evidence type="ECO:0000313" key="13">
    <source>
        <dbReference type="EMBL" id="MBC5771714.1"/>
    </source>
</evidence>
<keyword evidence="14" id="KW-1185">Reference proteome</keyword>
<reference evidence="13" key="1">
    <citation type="submission" date="2020-08" db="EMBL/GenBank/DDBJ databases">
        <title>Genome public.</title>
        <authorList>
            <person name="Liu C."/>
            <person name="Sun Q."/>
        </authorList>
    </citation>
    <scope>NUCLEOTIDE SEQUENCE</scope>
    <source>
        <strain evidence="13">BX15</strain>
    </source>
</reference>
<keyword evidence="8" id="KW-0482">Metalloprotease</keyword>
<keyword evidence="9" id="KW-0961">Cell wall biogenesis/degradation</keyword>
<dbReference type="GO" id="GO:0046872">
    <property type="term" value="F:metal ion binding"/>
    <property type="evidence" value="ECO:0007669"/>
    <property type="project" value="UniProtKB-KW"/>
</dbReference>
<accession>A0A923MLH1</accession>
<evidence type="ECO:0000256" key="1">
    <source>
        <dbReference type="ARBA" id="ARBA00001947"/>
    </source>
</evidence>
<dbReference type="AlphaFoldDB" id="A0A923MLH1"/>
<feature type="domain" description="Peptidase M15A C-terminal" evidence="12">
    <location>
        <begin position="19"/>
        <end position="129"/>
    </location>
</feature>
<evidence type="ECO:0000313" key="14">
    <source>
        <dbReference type="Proteomes" id="UP000620327"/>
    </source>
</evidence>
<comment type="similarity">
    <text evidence="10">Belongs to the peptidase M15 family.</text>
</comment>
<evidence type="ECO:0000256" key="8">
    <source>
        <dbReference type="ARBA" id="ARBA00023049"/>
    </source>
</evidence>
<evidence type="ECO:0000256" key="2">
    <source>
        <dbReference type="ARBA" id="ARBA00004776"/>
    </source>
</evidence>
<evidence type="ECO:0000256" key="10">
    <source>
        <dbReference type="ARBA" id="ARBA00093448"/>
    </source>
</evidence>
<dbReference type="Pfam" id="PF08291">
    <property type="entry name" value="Peptidase_M15_3"/>
    <property type="match status" value="1"/>
</dbReference>
<dbReference type="Gene3D" id="3.30.1380.10">
    <property type="match status" value="1"/>
</dbReference>
<evidence type="ECO:0000256" key="3">
    <source>
        <dbReference type="ARBA" id="ARBA00022670"/>
    </source>
</evidence>
<evidence type="ECO:0000256" key="6">
    <source>
        <dbReference type="ARBA" id="ARBA00022801"/>
    </source>
</evidence>
<dbReference type="PANTHER" id="PTHR37425:SF1">
    <property type="entry name" value="OUTER MEMBRANE PROTEIN"/>
    <property type="match status" value="1"/>
</dbReference>
<dbReference type="InterPro" id="IPR013230">
    <property type="entry name" value="Peptidase_M15A_C"/>
</dbReference>
<evidence type="ECO:0000256" key="4">
    <source>
        <dbReference type="ARBA" id="ARBA00022723"/>
    </source>
</evidence>
<comment type="pathway">
    <text evidence="2">Cell wall biogenesis; cell wall polysaccharide biosynthesis.</text>
</comment>
<evidence type="ECO:0000256" key="7">
    <source>
        <dbReference type="ARBA" id="ARBA00022833"/>
    </source>
</evidence>
<protein>
    <recommendedName>
        <fullName evidence="11">Murein endopeptidase K</fullName>
    </recommendedName>
</protein>
<evidence type="ECO:0000259" key="12">
    <source>
        <dbReference type="Pfam" id="PF08291"/>
    </source>
</evidence>
<evidence type="ECO:0000256" key="9">
    <source>
        <dbReference type="ARBA" id="ARBA00023316"/>
    </source>
</evidence>
<keyword evidence="7" id="KW-0862">Zinc</keyword>
<dbReference type="SUPFAM" id="SSF55166">
    <property type="entry name" value="Hedgehog/DD-peptidase"/>
    <property type="match status" value="1"/>
</dbReference>
<dbReference type="PANTHER" id="PTHR37425">
    <property type="match status" value="1"/>
</dbReference>
<dbReference type="EMBL" id="JACOQI010000021">
    <property type="protein sequence ID" value="MBC5771714.1"/>
    <property type="molecule type" value="Genomic_DNA"/>
</dbReference>
<dbReference type="GO" id="GO:0008237">
    <property type="term" value="F:metallopeptidase activity"/>
    <property type="evidence" value="ECO:0007669"/>
    <property type="project" value="UniProtKB-KW"/>
</dbReference>
<evidence type="ECO:0000256" key="5">
    <source>
        <dbReference type="ARBA" id="ARBA00022729"/>
    </source>
</evidence>
<dbReference type="RefSeq" id="WP_187015905.1">
    <property type="nucleotide sequence ID" value="NZ_JACOQI010000021.1"/>
</dbReference>
<name>A0A923MLH1_9FIRM</name>
<dbReference type="GO" id="GO:0006508">
    <property type="term" value="P:proteolysis"/>
    <property type="evidence" value="ECO:0007669"/>
    <property type="project" value="UniProtKB-KW"/>
</dbReference>
<comment type="caution">
    <text evidence="13">The sequence shown here is derived from an EMBL/GenBank/DDBJ whole genome shotgun (WGS) entry which is preliminary data.</text>
</comment>
<gene>
    <name evidence="13" type="ORF">H8Z83_15540</name>
</gene>
<keyword evidence="6" id="KW-0378">Hydrolase</keyword>
<dbReference type="GO" id="GO:0071555">
    <property type="term" value="P:cell wall organization"/>
    <property type="evidence" value="ECO:0007669"/>
    <property type="project" value="UniProtKB-KW"/>
</dbReference>
<comment type="cofactor">
    <cofactor evidence="1">
        <name>Zn(2+)</name>
        <dbReference type="ChEBI" id="CHEBI:29105"/>
    </cofactor>
</comment>
<dbReference type="Proteomes" id="UP000620327">
    <property type="component" value="Unassembled WGS sequence"/>
</dbReference>
<keyword evidence="4" id="KW-0479">Metal-binding</keyword>
<proteinExistence type="inferred from homology"/>
<keyword evidence="3" id="KW-0645">Protease</keyword>
<keyword evidence="5" id="KW-0732">Signal</keyword>
<evidence type="ECO:0000256" key="11">
    <source>
        <dbReference type="ARBA" id="ARBA00093666"/>
    </source>
</evidence>
<sequence>MDVKVYSLAADGDKYLTPHFQVKEFRCRDGSDVVLIHEQLPWDLESIRYQASQEHGKGKEIPLIINSGYRTVAYNSTLKNASKHSQHLYGYAADIHMPGVSIKDLKRYARNVSPNHGGVGVYGSFLHFDKRETKADWTG</sequence>